<dbReference type="STRING" id="930129.SAMN05216352_10719"/>
<keyword evidence="2" id="KW-1185">Reference proteome</keyword>
<dbReference type="AlphaFoldDB" id="A0A1G8K170"/>
<organism evidence="1 2">
    <name type="scientific">Alteribacillus bidgolensis</name>
    <dbReference type="NCBI Taxonomy" id="930129"/>
    <lineage>
        <taxon>Bacteria</taxon>
        <taxon>Bacillati</taxon>
        <taxon>Bacillota</taxon>
        <taxon>Bacilli</taxon>
        <taxon>Bacillales</taxon>
        <taxon>Bacillaceae</taxon>
        <taxon>Alteribacillus</taxon>
    </lineage>
</organism>
<dbReference type="EMBL" id="FNDU01000007">
    <property type="protein sequence ID" value="SDI37129.1"/>
    <property type="molecule type" value="Genomic_DNA"/>
</dbReference>
<proteinExistence type="predicted"/>
<evidence type="ECO:0000313" key="2">
    <source>
        <dbReference type="Proteomes" id="UP000199017"/>
    </source>
</evidence>
<protein>
    <submittedName>
        <fullName evidence="1">Uncharacterized protein</fullName>
    </submittedName>
</protein>
<name>A0A1G8K170_9BACI</name>
<gene>
    <name evidence="1" type="ORF">SAMN05216352_10719</name>
</gene>
<sequence>MIISYGRKVNNTFNIDLPITFEQLLVYNRKEAKAGPTPLAKHYITSSSLQVIYLR</sequence>
<dbReference type="Proteomes" id="UP000199017">
    <property type="component" value="Unassembled WGS sequence"/>
</dbReference>
<accession>A0A1G8K170</accession>
<evidence type="ECO:0000313" key="1">
    <source>
        <dbReference type="EMBL" id="SDI37129.1"/>
    </source>
</evidence>
<reference evidence="1 2" key="1">
    <citation type="submission" date="2016-10" db="EMBL/GenBank/DDBJ databases">
        <authorList>
            <person name="de Groot N.N."/>
        </authorList>
    </citation>
    <scope>NUCLEOTIDE SEQUENCE [LARGE SCALE GENOMIC DNA]</scope>
    <source>
        <strain evidence="2">P4B,CCM 7963,CECT 7998,DSM 25260,IBRC-M 10614,KCTC 13821</strain>
    </source>
</reference>